<dbReference type="AlphaFoldDB" id="A0A380CLT5"/>
<dbReference type="OrthoDB" id="2410607at2"/>
<sequence length="247" mass="27687">MKNLILSIVAVMLACFLAFLLFIATNQQALVKVHETISNFSTFDNVAKGKTLINTDENHSAKAAITGDKAEEKPYNAKDYVPIAEESSHDASNKKVAQANLPSFNVALKAAQEKVNNNNNSQNEYNDYAIDNTCQGAYYYIFTFKNAKKPHSFYRVTVDKHENAVIFDDAYKPVPQDEARKPNVSAQESEVIAQKYATDHFTQTPRLEKVKEAKQGMLYVFVDVQTKKELKLVITKSGKIITQPALK</sequence>
<organism evidence="2 3">
    <name type="scientific">Staphylococcus arlettae</name>
    <dbReference type="NCBI Taxonomy" id="29378"/>
    <lineage>
        <taxon>Bacteria</taxon>
        <taxon>Bacillati</taxon>
        <taxon>Bacillota</taxon>
        <taxon>Bacilli</taxon>
        <taxon>Bacillales</taxon>
        <taxon>Staphylococcaceae</taxon>
        <taxon>Staphylococcus</taxon>
    </lineage>
</organism>
<keyword evidence="4" id="KW-1185">Reference proteome</keyword>
<dbReference type="EMBL" id="UGZE01000001">
    <property type="protein sequence ID" value="SUJ23893.1"/>
    <property type="molecule type" value="Genomic_DNA"/>
</dbReference>
<protein>
    <submittedName>
        <fullName evidence="2">Lipoprotein</fullName>
    </submittedName>
</protein>
<evidence type="ECO:0000313" key="2">
    <source>
        <dbReference type="EMBL" id="SUJ23893.1"/>
    </source>
</evidence>
<evidence type="ECO:0000313" key="4">
    <source>
        <dbReference type="Proteomes" id="UP000321598"/>
    </source>
</evidence>
<reference evidence="2 3" key="1">
    <citation type="submission" date="2018-06" db="EMBL/GenBank/DDBJ databases">
        <authorList>
            <consortium name="Pathogen Informatics"/>
            <person name="Doyle S."/>
        </authorList>
    </citation>
    <scope>NUCLEOTIDE SEQUENCE [LARGE SCALE GENOMIC DNA]</scope>
    <source>
        <strain evidence="2 3">NCTC12413</strain>
    </source>
</reference>
<reference evidence="1 4" key="2">
    <citation type="submission" date="2019-07" db="EMBL/GenBank/DDBJ databases">
        <title>Whole genome shotgun sequence of Staphylococcus arlettae NBRC 109765.</title>
        <authorList>
            <person name="Hosoyama A."/>
            <person name="Uohara A."/>
            <person name="Ohji S."/>
            <person name="Ichikawa N."/>
        </authorList>
    </citation>
    <scope>NUCLEOTIDE SEQUENCE [LARGE SCALE GENOMIC DNA]</scope>
    <source>
        <strain evidence="1 4">NBRC 109765</strain>
    </source>
</reference>
<dbReference type="EMBL" id="BKAV01000004">
    <property type="protein sequence ID" value="GEP99670.1"/>
    <property type="molecule type" value="Genomic_DNA"/>
</dbReference>
<dbReference type="RefSeq" id="WP_002508918.1">
    <property type="nucleotide sequence ID" value="NZ_AP019698.1"/>
</dbReference>
<gene>
    <name evidence="2" type="ORF">NCTC12413_02175</name>
    <name evidence="1" type="ORF">SAR03_07080</name>
</gene>
<dbReference type="Proteomes" id="UP000254956">
    <property type="component" value="Unassembled WGS sequence"/>
</dbReference>
<dbReference type="STRING" id="1212545.SARL_00640"/>
<proteinExistence type="predicted"/>
<name>A0A380CLT5_9STAP</name>
<keyword evidence="2" id="KW-0449">Lipoprotein</keyword>
<dbReference type="PROSITE" id="PS51257">
    <property type="entry name" value="PROKAR_LIPOPROTEIN"/>
    <property type="match status" value="1"/>
</dbReference>
<dbReference type="GeneID" id="97288478"/>
<dbReference type="Proteomes" id="UP000321598">
    <property type="component" value="Unassembled WGS sequence"/>
</dbReference>
<accession>A0A380CLT5</accession>
<evidence type="ECO:0000313" key="1">
    <source>
        <dbReference type="EMBL" id="GEP99670.1"/>
    </source>
</evidence>
<evidence type="ECO:0000313" key="3">
    <source>
        <dbReference type="Proteomes" id="UP000254956"/>
    </source>
</evidence>